<dbReference type="InterPro" id="IPR050303">
    <property type="entry name" value="GatZ_KbaZ_carbometab"/>
</dbReference>
<dbReference type="Proteomes" id="UP000050865">
    <property type="component" value="Unassembled WGS sequence"/>
</dbReference>
<dbReference type="PANTHER" id="PTHR32502">
    <property type="entry name" value="N-ACETYLGALACTOSAMINE PERMEASE II COMPONENT-RELATED"/>
    <property type="match status" value="1"/>
</dbReference>
<keyword evidence="4" id="KW-0762">Sugar transport</keyword>
<protein>
    <submittedName>
        <fullName evidence="10">Mannose-specific pts system component iicd</fullName>
    </submittedName>
</protein>
<organism evidence="10 11">
    <name type="scientific">Lacticaseibacillus camelliae DSM 22697 = JCM 13995</name>
    <dbReference type="NCBI Taxonomy" id="1423730"/>
    <lineage>
        <taxon>Bacteria</taxon>
        <taxon>Bacillati</taxon>
        <taxon>Bacillota</taxon>
        <taxon>Bacilli</taxon>
        <taxon>Lactobacillales</taxon>
        <taxon>Lactobacillaceae</taxon>
        <taxon>Lacticaseibacillus</taxon>
    </lineage>
</organism>
<feature type="transmembrane region" description="Helical" evidence="9">
    <location>
        <begin position="176"/>
        <end position="199"/>
    </location>
</feature>
<keyword evidence="3" id="KW-1003">Cell membrane</keyword>
<sequence>MNTFFIAVIIAALCWLTSSALPMWSRWAFYFGAPLVAGLIDGLLLGQLTYGLQVGATIQMAYIGLLAVGGTLPNEMAIAGYLGVAMTMMSGSSAATGLAIATPLGLLGVLCQNAKMALNPIWVHRADTYAAAGDVRGVRRMNLFASQIVPFITYFIPAFLCVYFGGHYFAAFMAALPVQITNILMLIGKMMPALGLAMLMQVLAKKSTIPFILIGFALAAYLKLDVMAIAIIGTGLALLHYYYMPQGGQHDGTNAKKA</sequence>
<keyword evidence="8 9" id="KW-0472">Membrane</keyword>
<keyword evidence="7 9" id="KW-1133">Transmembrane helix</keyword>
<comment type="subcellular location">
    <subcellularLocation>
        <location evidence="1">Cell membrane</location>
        <topology evidence="1">Multi-pass membrane protein</topology>
    </subcellularLocation>
</comment>
<dbReference type="PROSITE" id="PS51106">
    <property type="entry name" value="PTS_EIIC_TYPE_4"/>
    <property type="match status" value="1"/>
</dbReference>
<keyword evidence="6 9" id="KW-0812">Transmembrane</keyword>
<keyword evidence="5" id="KW-0598">Phosphotransferase system</keyword>
<comment type="caution">
    <text evidence="10">The sequence shown here is derived from an EMBL/GenBank/DDBJ whole genome shotgun (WGS) entry which is preliminary data.</text>
</comment>
<evidence type="ECO:0000256" key="8">
    <source>
        <dbReference type="ARBA" id="ARBA00023136"/>
    </source>
</evidence>
<evidence type="ECO:0000313" key="11">
    <source>
        <dbReference type="Proteomes" id="UP000050865"/>
    </source>
</evidence>
<dbReference type="AlphaFoldDB" id="A0A0R2EY11"/>
<evidence type="ECO:0000256" key="6">
    <source>
        <dbReference type="ARBA" id="ARBA00022692"/>
    </source>
</evidence>
<accession>A0A0R2EY11</accession>
<evidence type="ECO:0000256" key="7">
    <source>
        <dbReference type="ARBA" id="ARBA00022989"/>
    </source>
</evidence>
<evidence type="ECO:0000256" key="4">
    <source>
        <dbReference type="ARBA" id="ARBA00022597"/>
    </source>
</evidence>
<evidence type="ECO:0000313" key="10">
    <source>
        <dbReference type="EMBL" id="KRN21336.1"/>
    </source>
</evidence>
<evidence type="ECO:0000256" key="1">
    <source>
        <dbReference type="ARBA" id="ARBA00004651"/>
    </source>
</evidence>
<dbReference type="STRING" id="1423730.FC75_GL002349"/>
<dbReference type="RefSeq" id="WP_056989707.1">
    <property type="nucleotide sequence ID" value="NZ_AYZJ01000054.1"/>
</dbReference>
<dbReference type="PATRIC" id="fig|1423730.4.peg.2437"/>
<proteinExistence type="predicted"/>
<feature type="transmembrane region" description="Helical" evidence="9">
    <location>
        <begin position="211"/>
        <end position="243"/>
    </location>
</feature>
<feature type="transmembrane region" description="Helical" evidence="9">
    <location>
        <begin position="94"/>
        <end position="111"/>
    </location>
</feature>
<name>A0A0R2EY11_9LACO</name>
<dbReference type="PANTHER" id="PTHR32502:SF8">
    <property type="entry name" value="N-ACETYLGALACTOSAMINE PERMEASE IIC COMPONENT 1"/>
    <property type="match status" value="1"/>
</dbReference>
<dbReference type="EMBL" id="AYZJ01000054">
    <property type="protein sequence ID" value="KRN21336.1"/>
    <property type="molecule type" value="Genomic_DNA"/>
</dbReference>
<keyword evidence="2" id="KW-0813">Transport</keyword>
<dbReference type="Pfam" id="PF03609">
    <property type="entry name" value="EII-Sor"/>
    <property type="match status" value="1"/>
</dbReference>
<feature type="transmembrane region" description="Helical" evidence="9">
    <location>
        <begin position="62"/>
        <end position="82"/>
    </location>
</feature>
<evidence type="ECO:0000256" key="2">
    <source>
        <dbReference type="ARBA" id="ARBA00022448"/>
    </source>
</evidence>
<evidence type="ECO:0000256" key="5">
    <source>
        <dbReference type="ARBA" id="ARBA00022683"/>
    </source>
</evidence>
<reference evidence="10 11" key="1">
    <citation type="journal article" date="2015" name="Genome Announc.">
        <title>Expanding the biotechnology potential of lactobacilli through comparative genomics of 213 strains and associated genera.</title>
        <authorList>
            <person name="Sun Z."/>
            <person name="Harris H.M."/>
            <person name="McCann A."/>
            <person name="Guo C."/>
            <person name="Argimon S."/>
            <person name="Zhang W."/>
            <person name="Yang X."/>
            <person name="Jeffery I.B."/>
            <person name="Cooney J.C."/>
            <person name="Kagawa T.F."/>
            <person name="Liu W."/>
            <person name="Song Y."/>
            <person name="Salvetti E."/>
            <person name="Wrobel A."/>
            <person name="Rasinkangas P."/>
            <person name="Parkhill J."/>
            <person name="Rea M.C."/>
            <person name="O'Sullivan O."/>
            <person name="Ritari J."/>
            <person name="Douillard F.P."/>
            <person name="Paul Ross R."/>
            <person name="Yang R."/>
            <person name="Briner A.E."/>
            <person name="Felis G.E."/>
            <person name="de Vos W.M."/>
            <person name="Barrangou R."/>
            <person name="Klaenhammer T.R."/>
            <person name="Caufield P.W."/>
            <person name="Cui Y."/>
            <person name="Zhang H."/>
            <person name="O'Toole P.W."/>
        </authorList>
    </citation>
    <scope>NUCLEOTIDE SEQUENCE [LARGE SCALE GENOMIC DNA]</scope>
    <source>
        <strain evidence="10 11">DSM 22697</strain>
    </source>
</reference>
<dbReference type="InterPro" id="IPR004700">
    <property type="entry name" value="PTS_IIC_man"/>
</dbReference>
<feature type="transmembrane region" description="Helical" evidence="9">
    <location>
        <begin position="30"/>
        <end position="50"/>
    </location>
</feature>
<gene>
    <name evidence="10" type="ORF">FC75_GL002349</name>
</gene>
<evidence type="ECO:0000256" key="9">
    <source>
        <dbReference type="SAM" id="Phobius"/>
    </source>
</evidence>
<dbReference type="GO" id="GO:0009401">
    <property type="term" value="P:phosphoenolpyruvate-dependent sugar phosphotransferase system"/>
    <property type="evidence" value="ECO:0007669"/>
    <property type="project" value="UniProtKB-KW"/>
</dbReference>
<keyword evidence="11" id="KW-1185">Reference proteome</keyword>
<feature type="transmembrane region" description="Helical" evidence="9">
    <location>
        <begin position="148"/>
        <end position="170"/>
    </location>
</feature>
<dbReference type="GO" id="GO:0005886">
    <property type="term" value="C:plasma membrane"/>
    <property type="evidence" value="ECO:0007669"/>
    <property type="project" value="UniProtKB-SubCell"/>
</dbReference>
<evidence type="ECO:0000256" key="3">
    <source>
        <dbReference type="ARBA" id="ARBA00022475"/>
    </source>
</evidence>